<proteinExistence type="predicted"/>
<dbReference type="STRING" id="1317121.ATO11_00635"/>
<gene>
    <name evidence="2" type="ORF">ATO11_00635</name>
</gene>
<feature type="transmembrane region" description="Helical" evidence="1">
    <location>
        <begin position="70"/>
        <end position="90"/>
    </location>
</feature>
<keyword evidence="1" id="KW-0472">Membrane</keyword>
<dbReference type="InterPro" id="IPR008535">
    <property type="entry name" value="DUF817"/>
</dbReference>
<organism evidence="2 3">
    <name type="scientific">Pseudaestuariivita atlantica</name>
    <dbReference type="NCBI Taxonomy" id="1317121"/>
    <lineage>
        <taxon>Bacteria</taxon>
        <taxon>Pseudomonadati</taxon>
        <taxon>Pseudomonadota</taxon>
        <taxon>Alphaproteobacteria</taxon>
        <taxon>Rhodobacterales</taxon>
        <taxon>Paracoccaceae</taxon>
        <taxon>Pseudaestuariivita</taxon>
    </lineage>
</organism>
<comment type="caution">
    <text evidence="2">The sequence shown here is derived from an EMBL/GenBank/DDBJ whole genome shotgun (WGS) entry which is preliminary data.</text>
</comment>
<evidence type="ECO:0000313" key="2">
    <source>
        <dbReference type="EMBL" id="KNG95188.1"/>
    </source>
</evidence>
<protein>
    <submittedName>
        <fullName evidence="2">Membrane protein</fullName>
    </submittedName>
</protein>
<dbReference type="Pfam" id="PF05675">
    <property type="entry name" value="DUF817"/>
    <property type="match status" value="1"/>
</dbReference>
<accession>A0A0L1JUV4</accession>
<keyword evidence="1" id="KW-0812">Transmembrane</keyword>
<dbReference type="EMBL" id="AQQZ01000001">
    <property type="protein sequence ID" value="KNG95188.1"/>
    <property type="molecule type" value="Genomic_DNA"/>
</dbReference>
<dbReference type="RefSeq" id="WP_050528903.1">
    <property type="nucleotide sequence ID" value="NZ_AQQZ01000001.1"/>
</dbReference>
<name>A0A0L1JUV4_9RHOB</name>
<keyword evidence="3" id="KW-1185">Reference proteome</keyword>
<feature type="transmembrane region" description="Helical" evidence="1">
    <location>
        <begin position="102"/>
        <end position="123"/>
    </location>
</feature>
<feature type="transmembrane region" description="Helical" evidence="1">
    <location>
        <begin position="129"/>
        <end position="149"/>
    </location>
</feature>
<feature type="transmembrane region" description="Helical" evidence="1">
    <location>
        <begin position="184"/>
        <end position="204"/>
    </location>
</feature>
<feature type="transmembrane region" description="Helical" evidence="1">
    <location>
        <begin position="156"/>
        <end position="178"/>
    </location>
</feature>
<feature type="transmembrane region" description="Helical" evidence="1">
    <location>
        <begin position="260"/>
        <end position="277"/>
    </location>
</feature>
<sequence length="305" mass="33418">MKGDPTAQTRQTATAALEHALGDAARAWLPAPVAGFALFVLKQLWAALFGLLILAGLILTDAIWQDGWSLARYDALVIYAVTLQVLFLAFRLETWAEARVILLFHLTGTVMEWFKVSAGSWAYPEASLLKVFGVPLFTGFMYASVGSYIARVVRIFGLVFAPYPPLWLTFALAGAIYVNFFSHHFLPDIRLALFAATILIYGRTRIWTVQTARPRWVPLPLAALFGAFALWVAENVGTGTGTWAYAGQGALDWVSLSKLGSWYLLIYVSFVTVTLVSREALLSAPFRPSLATTPAGSPPSRSPAR</sequence>
<keyword evidence="1" id="KW-1133">Transmembrane helix</keyword>
<reference evidence="2 3" key="1">
    <citation type="journal article" date="2015" name="Int. J. Syst. Evol. Microbiol.">
        <title>Aestuariivita atlantica sp. nov., isolated from deep sea sediment of the Atlantic Ocean.</title>
        <authorList>
            <person name="Li G."/>
            <person name="Lai Q."/>
            <person name="Du Y."/>
            <person name="Liu X."/>
            <person name="Sun F."/>
            <person name="Shao Z."/>
        </authorList>
    </citation>
    <scope>NUCLEOTIDE SEQUENCE [LARGE SCALE GENOMIC DNA]</scope>
    <source>
        <strain evidence="2 3">22II-S11-z3</strain>
    </source>
</reference>
<feature type="transmembrane region" description="Helical" evidence="1">
    <location>
        <begin position="44"/>
        <end position="64"/>
    </location>
</feature>
<dbReference type="AlphaFoldDB" id="A0A0L1JUV4"/>
<evidence type="ECO:0000313" key="3">
    <source>
        <dbReference type="Proteomes" id="UP000036938"/>
    </source>
</evidence>
<dbReference type="Proteomes" id="UP000036938">
    <property type="component" value="Unassembled WGS sequence"/>
</dbReference>
<dbReference type="PATRIC" id="fig|1317121.7.peg.128"/>
<feature type="transmembrane region" description="Helical" evidence="1">
    <location>
        <begin position="216"/>
        <end position="233"/>
    </location>
</feature>
<dbReference type="OrthoDB" id="1550598at2"/>
<evidence type="ECO:0000256" key="1">
    <source>
        <dbReference type="SAM" id="Phobius"/>
    </source>
</evidence>